<proteinExistence type="predicted"/>
<organism evidence="1 2">
    <name type="scientific">Ditylenchus dipsaci</name>
    <dbReference type="NCBI Taxonomy" id="166011"/>
    <lineage>
        <taxon>Eukaryota</taxon>
        <taxon>Metazoa</taxon>
        <taxon>Ecdysozoa</taxon>
        <taxon>Nematoda</taxon>
        <taxon>Chromadorea</taxon>
        <taxon>Rhabditida</taxon>
        <taxon>Tylenchina</taxon>
        <taxon>Tylenchomorpha</taxon>
        <taxon>Sphaerularioidea</taxon>
        <taxon>Anguinidae</taxon>
        <taxon>Anguininae</taxon>
        <taxon>Ditylenchus</taxon>
    </lineage>
</organism>
<accession>A0A915DMF9</accession>
<keyword evidence="1" id="KW-1185">Reference proteome</keyword>
<dbReference type="Proteomes" id="UP000887574">
    <property type="component" value="Unplaced"/>
</dbReference>
<dbReference type="AlphaFoldDB" id="A0A915DMF9"/>
<name>A0A915DMF9_9BILA</name>
<evidence type="ECO:0000313" key="2">
    <source>
        <dbReference type="WBParaSite" id="jg21617"/>
    </source>
</evidence>
<dbReference type="WBParaSite" id="jg21617">
    <property type="protein sequence ID" value="jg21617"/>
    <property type="gene ID" value="jg21617"/>
</dbReference>
<protein>
    <submittedName>
        <fullName evidence="2">F-box domain-containing protein</fullName>
    </submittedName>
</protein>
<reference evidence="2" key="1">
    <citation type="submission" date="2022-11" db="UniProtKB">
        <authorList>
            <consortium name="WormBaseParasite"/>
        </authorList>
    </citation>
    <scope>IDENTIFICATION</scope>
</reference>
<evidence type="ECO:0000313" key="1">
    <source>
        <dbReference type="Proteomes" id="UP000887574"/>
    </source>
</evidence>
<sequence length="73" mass="9002">MQQLSDDLLVELMALLPRRCTALVFQVLNRHIQKLYLQYTSTFHWIHNLTIQRLDYDWENFNSDWRSLHFNNH</sequence>